<dbReference type="InterPro" id="IPR013013">
    <property type="entry name" value="PTS_EIIC_1"/>
</dbReference>
<gene>
    <name evidence="16" type="ORF">DOK76_01590</name>
</gene>
<comment type="caution">
    <text evidence="16">The sequence shown here is derived from an EMBL/GenBank/DDBJ whole genome shotgun (WGS) entry which is preliminary data.</text>
</comment>
<feature type="transmembrane region" description="Helical" evidence="12">
    <location>
        <begin position="142"/>
        <end position="161"/>
    </location>
</feature>
<reference evidence="16 17" key="1">
    <citation type="submission" date="2021-03" db="EMBL/GenBank/DDBJ databases">
        <title>Enterococcal diversity collection.</title>
        <authorList>
            <person name="Gilmore M.S."/>
            <person name="Schwartzman J."/>
            <person name="Van Tyne D."/>
            <person name="Martin M."/>
            <person name="Earl A.M."/>
            <person name="Manson A.L."/>
            <person name="Straub T."/>
            <person name="Salamzade R."/>
            <person name="Saavedra J."/>
            <person name="Lebreton F."/>
            <person name="Prichula J."/>
            <person name="Schaufler K."/>
            <person name="Gaca A."/>
            <person name="Sgardioli B."/>
            <person name="Wagenaar J."/>
            <person name="Strong T."/>
        </authorList>
    </citation>
    <scope>NUCLEOTIDE SEQUENCE [LARGE SCALE GENOMIC DNA]</scope>
    <source>
        <strain evidence="16 17">DIV0080</strain>
    </source>
</reference>
<name>A0ABS3HRB0_9ENTE</name>
<keyword evidence="3" id="KW-1003">Cell membrane</keyword>
<dbReference type="Gene3D" id="3.30.1360.60">
    <property type="entry name" value="Glucose permease domain IIB"/>
    <property type="match status" value="1"/>
</dbReference>
<dbReference type="InterPro" id="IPR011297">
    <property type="entry name" value="PTS_IIABC_b_glu"/>
</dbReference>
<keyword evidence="10 12" id="KW-0472">Membrane</keyword>
<dbReference type="InterPro" id="IPR018113">
    <property type="entry name" value="PTrfase_EIIB_Cys"/>
</dbReference>
<dbReference type="PROSITE" id="PS01035">
    <property type="entry name" value="PTS_EIIB_TYPE_1_CYS"/>
    <property type="match status" value="1"/>
</dbReference>
<evidence type="ECO:0000256" key="6">
    <source>
        <dbReference type="ARBA" id="ARBA00022683"/>
    </source>
</evidence>
<feature type="transmembrane region" description="Helical" evidence="12">
    <location>
        <begin position="173"/>
        <end position="193"/>
    </location>
</feature>
<keyword evidence="9 12" id="KW-1133">Transmembrane helix</keyword>
<feature type="transmembrane region" description="Helical" evidence="12">
    <location>
        <begin position="379"/>
        <end position="404"/>
    </location>
</feature>
<feature type="transmembrane region" description="Helical" evidence="12">
    <location>
        <begin position="106"/>
        <end position="136"/>
    </location>
</feature>
<dbReference type="PROSITE" id="PS00371">
    <property type="entry name" value="PTS_EIIA_TYPE_1_HIS"/>
    <property type="match status" value="1"/>
</dbReference>
<dbReference type="NCBIfam" id="TIGR00830">
    <property type="entry name" value="PTBA"/>
    <property type="match status" value="1"/>
</dbReference>
<proteinExistence type="predicted"/>
<dbReference type="Pfam" id="PF00367">
    <property type="entry name" value="PTS_EIIB"/>
    <property type="match status" value="1"/>
</dbReference>
<dbReference type="PROSITE" id="PS51093">
    <property type="entry name" value="PTS_EIIA_TYPE_1"/>
    <property type="match status" value="1"/>
</dbReference>
<evidence type="ECO:0000256" key="7">
    <source>
        <dbReference type="ARBA" id="ARBA00022692"/>
    </source>
</evidence>
<dbReference type="SUPFAM" id="SSF51261">
    <property type="entry name" value="Duplicated hybrid motif"/>
    <property type="match status" value="1"/>
</dbReference>
<dbReference type="NCBIfam" id="TIGR01995">
    <property type="entry name" value="PTS-II-ABC-beta"/>
    <property type="match status" value="1"/>
</dbReference>
<feature type="active site" description="Phosphocysteine intermediate; for EIIB activity" evidence="11">
    <location>
        <position position="26"/>
    </location>
</feature>
<feature type="transmembrane region" description="Helical" evidence="12">
    <location>
        <begin position="199"/>
        <end position="224"/>
    </location>
</feature>
<dbReference type="InterPro" id="IPR003352">
    <property type="entry name" value="PTS_EIIC"/>
</dbReference>
<evidence type="ECO:0000259" key="14">
    <source>
        <dbReference type="PROSITE" id="PS51098"/>
    </source>
</evidence>
<sequence>MTNLELAKHIVASVGGSENIETVYNCATRLRFVLKDKEKFDIESLKVTKGVIGAVQASDESQVIIGPNVDSVIKEIFKEYPETGQVATGKSQENNKNMFSKVLDTIIGIFAPLVPALAGAGMIKAVLAVLVLFGLSKETQNYYILNFISDAVYYFMPMLLSVSAANRFKTNQYFAIAIAGVLLHPSFSTLVATGDPVHFFGVPVTLVGYASTAVPVILCVWFMSYVEKFAEKVSPNIIKALLRPLLVLLITAPVALIIIGPIGSWLGNVLSSGINYLDAHAGWLVPTVLGATMPLLVSIGMHVSLTPLVQLSLASKGYETITGPAMLASNISQGGASLAVALKTKNKERRQIALSSGITALCGITEPALYGVTMPLKRPLLAVMISGGVAGLYAGLSGVVRISFGSPGFPTLPVFITEDPNNLKNALITMAIALVLSFVLTYLFGFKDDIDEITSEKKENHFDLSKESVINSPVEGTVLALSETEDVTFSSGALGKGVSIMPIGNKFYAPKDGKITMAYETGHAIGLTTEEGIEILIHIGIDTVKLQGKYFDLHVSKDDEVKAGDLLVSIDKEKIEEAGYCLISPIVILNSDHYLDVVETKETYVQKNDKLLTVIK</sequence>
<dbReference type="InterPro" id="IPR011055">
    <property type="entry name" value="Dup_hybrid_motif"/>
</dbReference>
<comment type="subcellular location">
    <subcellularLocation>
        <location evidence="1">Cell membrane</location>
        <topology evidence="1">Multi-pass membrane protein</topology>
    </subcellularLocation>
</comment>
<evidence type="ECO:0000259" key="15">
    <source>
        <dbReference type="PROSITE" id="PS51103"/>
    </source>
</evidence>
<feature type="domain" description="PTS EIIC type-1" evidence="15">
    <location>
        <begin position="104"/>
        <end position="460"/>
    </location>
</feature>
<evidence type="ECO:0000256" key="9">
    <source>
        <dbReference type="ARBA" id="ARBA00022989"/>
    </source>
</evidence>
<dbReference type="PANTHER" id="PTHR30175:SF1">
    <property type="entry name" value="PTS SYSTEM ARBUTIN-, CELLOBIOSE-, AND SALICIN-SPECIFIC EIIBC COMPONENT-RELATED"/>
    <property type="match status" value="1"/>
</dbReference>
<dbReference type="SUPFAM" id="SSF55604">
    <property type="entry name" value="Glucose permease domain IIB"/>
    <property type="match status" value="1"/>
</dbReference>
<organism evidence="16 17">
    <name type="scientific">Candidatus Vagococcus giribetii</name>
    <dbReference type="NCBI Taxonomy" id="2230876"/>
    <lineage>
        <taxon>Bacteria</taxon>
        <taxon>Bacillati</taxon>
        <taxon>Bacillota</taxon>
        <taxon>Bacilli</taxon>
        <taxon>Lactobacillales</taxon>
        <taxon>Enterococcaceae</taxon>
        <taxon>Vagococcus</taxon>
    </lineage>
</organism>
<keyword evidence="8" id="KW-0418">Kinase</keyword>
<evidence type="ECO:0000256" key="1">
    <source>
        <dbReference type="ARBA" id="ARBA00004651"/>
    </source>
</evidence>
<evidence type="ECO:0000256" key="4">
    <source>
        <dbReference type="ARBA" id="ARBA00022597"/>
    </source>
</evidence>
<dbReference type="CDD" id="cd00212">
    <property type="entry name" value="PTS_IIB_glc"/>
    <property type="match status" value="1"/>
</dbReference>
<dbReference type="RefSeq" id="WP_206964497.1">
    <property type="nucleotide sequence ID" value="NZ_JAFLVX010000005.1"/>
</dbReference>
<dbReference type="Pfam" id="PF02378">
    <property type="entry name" value="PTS_EIIC"/>
    <property type="match status" value="1"/>
</dbReference>
<keyword evidence="17" id="KW-1185">Reference proteome</keyword>
<feature type="transmembrane region" description="Helical" evidence="12">
    <location>
        <begin position="283"/>
        <end position="305"/>
    </location>
</feature>
<dbReference type="Pfam" id="PF00358">
    <property type="entry name" value="PTS_EIIA_1"/>
    <property type="match status" value="1"/>
</dbReference>
<dbReference type="InterPro" id="IPR001996">
    <property type="entry name" value="PTS_IIB_1"/>
</dbReference>
<dbReference type="Proteomes" id="UP000664857">
    <property type="component" value="Unassembled WGS sequence"/>
</dbReference>
<evidence type="ECO:0000313" key="17">
    <source>
        <dbReference type="Proteomes" id="UP000664857"/>
    </source>
</evidence>
<keyword evidence="4 16" id="KW-0762">Sugar transport</keyword>
<dbReference type="EMBL" id="JAFLVX010000005">
    <property type="protein sequence ID" value="MBO0475742.1"/>
    <property type="molecule type" value="Genomic_DNA"/>
</dbReference>
<evidence type="ECO:0000256" key="12">
    <source>
        <dbReference type="SAM" id="Phobius"/>
    </source>
</evidence>
<keyword evidence="7 12" id="KW-0812">Transmembrane</keyword>
<dbReference type="Gene3D" id="2.70.70.10">
    <property type="entry name" value="Glucose Permease (Domain IIA)"/>
    <property type="match status" value="1"/>
</dbReference>
<feature type="domain" description="PTS EIIB type-1" evidence="14">
    <location>
        <begin position="4"/>
        <end position="86"/>
    </location>
</feature>
<evidence type="ECO:0000256" key="10">
    <source>
        <dbReference type="ARBA" id="ARBA00023136"/>
    </source>
</evidence>
<evidence type="ECO:0000256" key="11">
    <source>
        <dbReference type="PROSITE-ProRule" id="PRU00421"/>
    </source>
</evidence>
<keyword evidence="5" id="KW-0808">Transferase</keyword>
<dbReference type="InterPro" id="IPR050558">
    <property type="entry name" value="PTS_Sugar-Specific_Components"/>
</dbReference>
<keyword evidence="2" id="KW-0813">Transport</keyword>
<evidence type="ECO:0000256" key="8">
    <source>
        <dbReference type="ARBA" id="ARBA00022777"/>
    </source>
</evidence>
<evidence type="ECO:0000256" key="3">
    <source>
        <dbReference type="ARBA" id="ARBA00022475"/>
    </source>
</evidence>
<evidence type="ECO:0000256" key="2">
    <source>
        <dbReference type="ARBA" id="ARBA00022448"/>
    </source>
</evidence>
<feature type="domain" description="PTS EIIA type-1" evidence="13">
    <location>
        <begin position="486"/>
        <end position="590"/>
    </location>
</feature>
<keyword evidence="6" id="KW-0598">Phosphotransferase system</keyword>
<feature type="transmembrane region" description="Helical" evidence="12">
    <location>
        <begin position="245"/>
        <end position="263"/>
    </location>
</feature>
<protein>
    <submittedName>
        <fullName evidence="16">PTS glucose transporter subunit IIA</fullName>
    </submittedName>
</protein>
<feature type="transmembrane region" description="Helical" evidence="12">
    <location>
        <begin position="425"/>
        <end position="445"/>
    </location>
</feature>
<dbReference type="PROSITE" id="PS51098">
    <property type="entry name" value="PTS_EIIB_TYPE_1"/>
    <property type="match status" value="1"/>
</dbReference>
<dbReference type="PROSITE" id="PS51103">
    <property type="entry name" value="PTS_EIIC_TYPE_1"/>
    <property type="match status" value="1"/>
</dbReference>
<accession>A0ABS3HRB0</accession>
<dbReference type="InterPro" id="IPR001127">
    <property type="entry name" value="PTS_EIIA_1_perm"/>
</dbReference>
<evidence type="ECO:0000259" key="13">
    <source>
        <dbReference type="PROSITE" id="PS51093"/>
    </source>
</evidence>
<evidence type="ECO:0000313" key="16">
    <source>
        <dbReference type="EMBL" id="MBO0475742.1"/>
    </source>
</evidence>
<dbReference type="PANTHER" id="PTHR30175">
    <property type="entry name" value="PHOSPHOTRANSFERASE SYSTEM TRANSPORT PROTEIN"/>
    <property type="match status" value="1"/>
</dbReference>
<evidence type="ECO:0000256" key="5">
    <source>
        <dbReference type="ARBA" id="ARBA00022679"/>
    </source>
</evidence>
<dbReference type="InterPro" id="IPR036878">
    <property type="entry name" value="Glu_permease_IIB"/>
</dbReference>